<dbReference type="Gene3D" id="3.80.10.10">
    <property type="entry name" value="Ribonuclease Inhibitor"/>
    <property type="match status" value="1"/>
</dbReference>
<evidence type="ECO:0000313" key="2">
    <source>
        <dbReference type="Proteomes" id="UP000266841"/>
    </source>
</evidence>
<protein>
    <submittedName>
        <fullName evidence="1">Uncharacterized protein</fullName>
    </submittedName>
</protein>
<dbReference type="AlphaFoldDB" id="K0R0D2"/>
<gene>
    <name evidence="1" type="ORF">THAOC_37338</name>
</gene>
<dbReference type="SUPFAM" id="SSF52047">
    <property type="entry name" value="RNI-like"/>
    <property type="match status" value="1"/>
</dbReference>
<accession>K0R0D2</accession>
<reference evidence="1 2" key="1">
    <citation type="journal article" date="2012" name="Genome Biol.">
        <title>Genome and low-iron response of an oceanic diatom adapted to chronic iron limitation.</title>
        <authorList>
            <person name="Lommer M."/>
            <person name="Specht M."/>
            <person name="Roy A.S."/>
            <person name="Kraemer L."/>
            <person name="Andreson R."/>
            <person name="Gutowska M.A."/>
            <person name="Wolf J."/>
            <person name="Bergner S.V."/>
            <person name="Schilhabel M.B."/>
            <person name="Klostermeier U.C."/>
            <person name="Beiko R.G."/>
            <person name="Rosenstiel P."/>
            <person name="Hippler M."/>
            <person name="Laroche J."/>
        </authorList>
    </citation>
    <scope>NUCLEOTIDE SEQUENCE [LARGE SCALE GENOMIC DNA]</scope>
    <source>
        <strain evidence="1 2">CCMP1005</strain>
    </source>
</reference>
<name>K0R0D2_THAOC</name>
<sequence>MSYWKELANALIHWSGYHAGEETLQVTICCVETPNAVLDVLSLAMKRSKVRAFGFTGDGSPKTWRFAKFIVDMIHSNHEVTTVGFHSVVLSNQEWKTICNSIRIRSAQQHASMMDSFQLTKCFVDGISDEVLKDILTSNDAGVFLKRNGMSSREASIIAEFLGSNPPLARLCLMENRFDDDAALLANSLSSNTNLKSLEVDGNNIKEEGRLAFLRAIFDVSSLAACAASNHTCQVLGLGQVLCLNAFDDAAYNKWDKIFAMLASSSEDSFIIINTGLLSEVPASLMSVLLYRAYGQNEFETGFTDLYLELTDARRCERHDVWTTSAIRRHSVVCTT</sequence>
<comment type="caution">
    <text evidence="1">The sequence shown here is derived from an EMBL/GenBank/DDBJ whole genome shotgun (WGS) entry which is preliminary data.</text>
</comment>
<organism evidence="1 2">
    <name type="scientific">Thalassiosira oceanica</name>
    <name type="common">Marine diatom</name>
    <dbReference type="NCBI Taxonomy" id="159749"/>
    <lineage>
        <taxon>Eukaryota</taxon>
        <taxon>Sar</taxon>
        <taxon>Stramenopiles</taxon>
        <taxon>Ochrophyta</taxon>
        <taxon>Bacillariophyta</taxon>
        <taxon>Coscinodiscophyceae</taxon>
        <taxon>Thalassiosirophycidae</taxon>
        <taxon>Thalassiosirales</taxon>
        <taxon>Thalassiosiraceae</taxon>
        <taxon>Thalassiosira</taxon>
    </lineage>
</organism>
<keyword evidence="2" id="KW-1185">Reference proteome</keyword>
<dbReference type="OrthoDB" id="188902at2759"/>
<dbReference type="InterPro" id="IPR032675">
    <property type="entry name" value="LRR_dom_sf"/>
</dbReference>
<evidence type="ECO:0000313" key="1">
    <source>
        <dbReference type="EMBL" id="EJK44149.1"/>
    </source>
</evidence>
<proteinExistence type="predicted"/>
<dbReference type="Proteomes" id="UP000266841">
    <property type="component" value="Unassembled WGS sequence"/>
</dbReference>
<dbReference type="EMBL" id="AGNL01050110">
    <property type="protein sequence ID" value="EJK44149.1"/>
    <property type="molecule type" value="Genomic_DNA"/>
</dbReference>